<dbReference type="GO" id="GO:0046081">
    <property type="term" value="P:dUTP catabolic process"/>
    <property type="evidence" value="ECO:0007669"/>
    <property type="project" value="InterPro"/>
</dbReference>
<dbReference type="GO" id="GO:0004170">
    <property type="term" value="F:dUTP diphosphatase activity"/>
    <property type="evidence" value="ECO:0007669"/>
    <property type="project" value="UniProtKB-EC"/>
</dbReference>
<evidence type="ECO:0000313" key="6">
    <source>
        <dbReference type="EMBL" id="KAG6472354.1"/>
    </source>
</evidence>
<dbReference type="PANTHER" id="PTHR11241">
    <property type="entry name" value="DEOXYURIDINE 5'-TRIPHOSPHATE NUCLEOTIDOHYDROLASE"/>
    <property type="match status" value="1"/>
</dbReference>
<reference evidence="6 7" key="1">
    <citation type="submission" date="2020-08" db="EMBL/GenBank/DDBJ databases">
        <title>Plant Genome Project.</title>
        <authorList>
            <person name="Zhang R.-G."/>
        </authorList>
    </citation>
    <scope>NUCLEOTIDE SEQUENCE [LARGE SCALE GENOMIC DNA]</scope>
    <source>
        <tissue evidence="6">Rhizome</tissue>
    </source>
</reference>
<dbReference type="InterPro" id="IPR036157">
    <property type="entry name" value="dUTPase-like_sf"/>
</dbReference>
<dbReference type="PANTHER" id="PTHR11241:SF0">
    <property type="entry name" value="DEOXYURIDINE 5'-TRIPHOSPHATE NUCLEOTIDOHYDROLASE"/>
    <property type="match status" value="1"/>
</dbReference>
<dbReference type="Proteomes" id="UP000734854">
    <property type="component" value="Unassembled WGS sequence"/>
</dbReference>
<dbReference type="InterPro" id="IPR029054">
    <property type="entry name" value="dUTPase-like"/>
</dbReference>
<evidence type="ECO:0000256" key="3">
    <source>
        <dbReference type="ARBA" id="ARBA00012379"/>
    </source>
</evidence>
<gene>
    <name evidence="6" type="ORF">ZIOFF_069814</name>
</gene>
<dbReference type="SUPFAM" id="SSF51283">
    <property type="entry name" value="dUTPase-like"/>
    <property type="match status" value="1"/>
</dbReference>
<dbReference type="GO" id="GO:0000287">
    <property type="term" value="F:magnesium ion binding"/>
    <property type="evidence" value="ECO:0007669"/>
    <property type="project" value="InterPro"/>
</dbReference>
<evidence type="ECO:0000259" key="5">
    <source>
        <dbReference type="Pfam" id="PF00692"/>
    </source>
</evidence>
<accession>A0A8J5EV83</accession>
<dbReference type="Gene3D" id="2.70.40.10">
    <property type="match status" value="1"/>
</dbReference>
<dbReference type="Pfam" id="PF00692">
    <property type="entry name" value="dUTPase"/>
    <property type="match status" value="1"/>
</dbReference>
<keyword evidence="4" id="KW-0546">Nucleotide metabolism</keyword>
<comment type="similarity">
    <text evidence="2">Belongs to the dUTPase family.</text>
</comment>
<name>A0A8J5EV83_ZINOF</name>
<sequence>MSLANLEQNEKNQLYFNKNVETVEMEMRQNIQVSILTRGYEAWHNGEANLLITRGLVDNPGPLYNNNNTEEATVSNNFPFVLARKLTPNAVIPIQRTLGAVGFDLAASEAETIEPRGRGLVSTGLCLEILWESYGRIVARSSAAWKLSINIDAGVIDSDYRATSLSPTTRSHQGFRLPLTTNKDHHKRHLIWDTLGEPSGKFDYYVNYALPDPLPDLELPAPSWDDDTITTTPSILNQLLPREKHLASVCLEDTILQQERSPGNHAGTTSPWANVPRSIDLSGESTDIEDEFFDHIQYLADLTIPFAEPPVWDPSHTTDWINPFATKDGRDEGTQLLATGFETTEMEYPILKRLMEVTTTQDVENPLQQVYATSAVISPY</sequence>
<dbReference type="GO" id="GO:0006226">
    <property type="term" value="P:dUMP biosynthetic process"/>
    <property type="evidence" value="ECO:0007669"/>
    <property type="project" value="InterPro"/>
</dbReference>
<comment type="pathway">
    <text evidence="1">Pyrimidine metabolism; dUMP biosynthesis; dUMP from dCTP (dUTP route): step 2/2.</text>
</comment>
<dbReference type="InterPro" id="IPR008181">
    <property type="entry name" value="dUTPase"/>
</dbReference>
<keyword evidence="7" id="KW-1185">Reference proteome</keyword>
<protein>
    <recommendedName>
        <fullName evidence="3">dUTP diphosphatase</fullName>
        <ecNumber evidence="3">3.6.1.23</ecNumber>
    </recommendedName>
</protein>
<evidence type="ECO:0000256" key="2">
    <source>
        <dbReference type="ARBA" id="ARBA00006581"/>
    </source>
</evidence>
<evidence type="ECO:0000313" key="7">
    <source>
        <dbReference type="Proteomes" id="UP000734854"/>
    </source>
</evidence>
<evidence type="ECO:0000256" key="1">
    <source>
        <dbReference type="ARBA" id="ARBA00005142"/>
    </source>
</evidence>
<dbReference type="AlphaFoldDB" id="A0A8J5EV83"/>
<dbReference type="EMBL" id="JACMSC010000020">
    <property type="protein sequence ID" value="KAG6472354.1"/>
    <property type="molecule type" value="Genomic_DNA"/>
</dbReference>
<dbReference type="EC" id="3.6.1.23" evidence="3"/>
<evidence type="ECO:0000256" key="4">
    <source>
        <dbReference type="ARBA" id="ARBA00023080"/>
    </source>
</evidence>
<comment type="caution">
    <text evidence="6">The sequence shown here is derived from an EMBL/GenBank/DDBJ whole genome shotgun (WGS) entry which is preliminary data.</text>
</comment>
<proteinExistence type="inferred from homology"/>
<feature type="domain" description="dUTPase-like" evidence="5">
    <location>
        <begin position="90"/>
        <end position="162"/>
    </location>
</feature>
<organism evidence="6 7">
    <name type="scientific">Zingiber officinale</name>
    <name type="common">Ginger</name>
    <name type="synonym">Amomum zingiber</name>
    <dbReference type="NCBI Taxonomy" id="94328"/>
    <lineage>
        <taxon>Eukaryota</taxon>
        <taxon>Viridiplantae</taxon>
        <taxon>Streptophyta</taxon>
        <taxon>Embryophyta</taxon>
        <taxon>Tracheophyta</taxon>
        <taxon>Spermatophyta</taxon>
        <taxon>Magnoliopsida</taxon>
        <taxon>Liliopsida</taxon>
        <taxon>Zingiberales</taxon>
        <taxon>Zingiberaceae</taxon>
        <taxon>Zingiber</taxon>
    </lineage>
</organism>